<dbReference type="EMBL" id="ACVA01000031">
    <property type="protein sequence ID" value="EEX18686.1"/>
    <property type="molecule type" value="Genomic_DNA"/>
</dbReference>
<sequence length="397" mass="42883">MIINMKSIIKSSLLLCAGVALFSACDKDLDHNPTLLTPKTFKLNTPAYAAQTVDLKVADKLNFTWSQPEYGAPIAAEYGMQFSTTNKWTKSVDKVVDMDTERGDYAPVGTPTGTCSTSVSAAELATAIEKMERYEEGHVPASQDLYARVYSIVKGDTIYSNAVKVSVAPYYVELSDAPVETWYLVGGSFGDGSWGNSQVVPLLPQEGQEYDKKTGKGVISWTGYLSTAGFKLKKNPANWNDGEVGQGASFGDFTYNIGGSTDIQVPTAGYYTITFDTKNPKLKIVPYTGAAPTVYTSMALPGKHDGWTVAGGTPMTAETSVVENHDWKATVTFTEKSTGADGEGCKFAANGTWDVNWGAENFPYGVATKGGKNVRNLKGTYTVYFNDITGQYSFVKQ</sequence>
<dbReference type="Gene3D" id="2.60.40.3620">
    <property type="match status" value="2"/>
</dbReference>
<evidence type="ECO:0000313" key="4">
    <source>
        <dbReference type="Proteomes" id="UP000003327"/>
    </source>
</evidence>
<dbReference type="HOGENOM" id="CLU_042892_1_0_10"/>
<organism evidence="3 4">
    <name type="scientific">Prevotella veroralis F0319</name>
    <dbReference type="NCBI Taxonomy" id="649761"/>
    <lineage>
        <taxon>Bacteria</taxon>
        <taxon>Pseudomonadati</taxon>
        <taxon>Bacteroidota</taxon>
        <taxon>Bacteroidia</taxon>
        <taxon>Bacteroidales</taxon>
        <taxon>Prevotellaceae</taxon>
        <taxon>Prevotella</taxon>
    </lineage>
</organism>
<reference evidence="3 4" key="1">
    <citation type="submission" date="2009-09" db="EMBL/GenBank/DDBJ databases">
        <authorList>
            <person name="Weinstock G."/>
            <person name="Sodergren E."/>
            <person name="Clifton S."/>
            <person name="Fulton L."/>
            <person name="Fulton B."/>
            <person name="Courtney L."/>
            <person name="Fronick C."/>
            <person name="Harrison M."/>
            <person name="Strong C."/>
            <person name="Farmer C."/>
            <person name="Delahaunty K."/>
            <person name="Markovic C."/>
            <person name="Hall O."/>
            <person name="Minx P."/>
            <person name="Tomlinson C."/>
            <person name="Mitreva M."/>
            <person name="Nelson J."/>
            <person name="Hou S."/>
            <person name="Wollam A."/>
            <person name="Pepin K.H."/>
            <person name="Johnson M."/>
            <person name="Bhonagiri V."/>
            <person name="Nash W.E."/>
            <person name="Warren W."/>
            <person name="Chinwalla A."/>
            <person name="Mardis E.R."/>
            <person name="Wilson R.K."/>
        </authorList>
    </citation>
    <scope>NUCLEOTIDE SEQUENCE [LARGE SCALE GENOMIC DNA]</scope>
    <source>
        <strain evidence="3 4">F0319</strain>
    </source>
</reference>
<dbReference type="InterPro" id="IPR025970">
    <property type="entry name" value="SusE"/>
</dbReference>
<evidence type="ECO:0000259" key="2">
    <source>
        <dbReference type="Pfam" id="PF14292"/>
    </source>
</evidence>
<name>C9MNN3_9BACT</name>
<dbReference type="Pfam" id="PF14292">
    <property type="entry name" value="SusE"/>
    <property type="match status" value="1"/>
</dbReference>
<dbReference type="eggNOG" id="ENOG502Z9A6">
    <property type="taxonomic scope" value="Bacteria"/>
</dbReference>
<dbReference type="AlphaFoldDB" id="C9MNN3"/>
<comment type="caution">
    <text evidence="3">The sequence shown here is derived from an EMBL/GenBank/DDBJ whole genome shotgun (WGS) entry which is preliminary data.</text>
</comment>
<dbReference type="PROSITE" id="PS51257">
    <property type="entry name" value="PROKAR_LIPOPROTEIN"/>
    <property type="match status" value="1"/>
</dbReference>
<proteinExistence type="predicted"/>
<feature type="signal peptide" evidence="1">
    <location>
        <begin position="1"/>
        <end position="22"/>
    </location>
</feature>
<keyword evidence="1" id="KW-0732">Signal</keyword>
<protein>
    <recommendedName>
        <fullName evidence="2">SusE outer membrane protein domain-containing protein</fullName>
    </recommendedName>
</protein>
<feature type="domain" description="SusE outer membrane protein" evidence="2">
    <location>
        <begin position="33"/>
        <end position="100"/>
    </location>
</feature>
<evidence type="ECO:0000256" key="1">
    <source>
        <dbReference type="SAM" id="SignalP"/>
    </source>
</evidence>
<dbReference type="STRING" id="649761.HMPREF0973_01221"/>
<accession>C9MNN3</accession>
<gene>
    <name evidence="3" type="ORF">HMPREF0973_01221</name>
</gene>
<dbReference type="Proteomes" id="UP000003327">
    <property type="component" value="Unassembled WGS sequence"/>
</dbReference>
<evidence type="ECO:0000313" key="3">
    <source>
        <dbReference type="EMBL" id="EEX18686.1"/>
    </source>
</evidence>
<feature type="chain" id="PRO_5002997989" description="SusE outer membrane protein domain-containing protein" evidence="1">
    <location>
        <begin position="23"/>
        <end position="397"/>
    </location>
</feature>
<keyword evidence="4" id="KW-1185">Reference proteome</keyword>